<evidence type="ECO:0000256" key="4">
    <source>
        <dbReference type="ARBA" id="ARBA00022741"/>
    </source>
</evidence>
<dbReference type="EC" id="2.7.1.17" evidence="8 9"/>
<name>A0A292GKD8_9HYPH</name>
<evidence type="ECO:0000259" key="11">
    <source>
        <dbReference type="Pfam" id="PF02782"/>
    </source>
</evidence>
<reference evidence="12" key="1">
    <citation type="submission" date="2016-07" db="EMBL/GenBank/DDBJ databases">
        <title>Genomics reveals synergistic degradation of pyrene by five bacteria in a mangrove sediment-derived bacterial consortium.</title>
        <authorList>
            <person name="Wanapaisan P."/>
            <person name="Vejarano F."/>
            <person name="Chakraborty J."/>
            <person name="Shintani M."/>
            <person name="Muangchinda C."/>
            <person name="Laothamteep N."/>
            <person name="Suzuki-Minakuchi C."/>
            <person name="Inoue K."/>
            <person name="Nojiri H."/>
            <person name="Pinyakong O."/>
        </authorList>
    </citation>
    <scope>NUCLEOTIDE SEQUENCE</scope>
    <source>
        <strain evidence="12">PW1</strain>
    </source>
</reference>
<dbReference type="Pfam" id="PF02782">
    <property type="entry name" value="FGGY_C"/>
    <property type="match status" value="1"/>
</dbReference>
<keyword evidence="3 8" id="KW-0808">Transferase</keyword>
<evidence type="ECO:0000256" key="2">
    <source>
        <dbReference type="ARBA" id="ARBA00022629"/>
    </source>
</evidence>
<evidence type="ECO:0000313" key="12">
    <source>
        <dbReference type="EMBL" id="BBA73393.1"/>
    </source>
</evidence>
<dbReference type="EMBL" id="LC171366">
    <property type="protein sequence ID" value="BBA73393.1"/>
    <property type="molecule type" value="Genomic_DNA"/>
</dbReference>
<evidence type="ECO:0000256" key="5">
    <source>
        <dbReference type="ARBA" id="ARBA00022777"/>
    </source>
</evidence>
<dbReference type="HAMAP" id="MF_02220">
    <property type="entry name" value="XylB"/>
    <property type="match status" value="1"/>
</dbReference>
<protein>
    <recommendedName>
        <fullName evidence="8 9">Xylulose kinase</fullName>
        <shortName evidence="8 9">Xylulokinase</shortName>
        <ecNumber evidence="8 9">2.7.1.17</ecNumber>
    </recommendedName>
</protein>
<dbReference type="NCBIfam" id="TIGR01312">
    <property type="entry name" value="XylB"/>
    <property type="match status" value="1"/>
</dbReference>
<feature type="binding site" evidence="8">
    <location>
        <begin position="79"/>
        <end position="80"/>
    </location>
    <ligand>
        <name>substrate</name>
    </ligand>
</feature>
<keyword evidence="4 8" id="KW-0547">Nucleotide-binding</keyword>
<evidence type="ECO:0000256" key="1">
    <source>
        <dbReference type="ARBA" id="ARBA00009156"/>
    </source>
</evidence>
<dbReference type="InterPro" id="IPR006000">
    <property type="entry name" value="Xylulokinase"/>
</dbReference>
<dbReference type="PROSITE" id="PS00933">
    <property type="entry name" value="FGGY_KINASES_1"/>
    <property type="match status" value="1"/>
</dbReference>
<feature type="domain" description="Carbohydrate kinase FGGY N-terminal" evidence="10">
    <location>
        <begin position="1"/>
        <end position="242"/>
    </location>
</feature>
<dbReference type="InterPro" id="IPR050406">
    <property type="entry name" value="FGGY_Carb_Kinase"/>
</dbReference>
<sequence>MYLGIDLGTSGVKALLIDDAQTVIGSAHGELDVSRPHPGWSEQDPAHWIDACRTAIDGLRTAHPKEFSAIAGIGLSGQMHGATLLDERDQVLRPCILWNDTRSYREAAALDANPAFRAITGNIVFPGFTAPKIVWVANNEPDIFARTRKVLLPKDYLRLWLTGEYVSDMSDSAGTSWLDIGARRWSRELLDKTGLDESRMPRLAEGTDATGRLRAELAAEWGIAGLPVVAGGAGDNAASACGMGTVKPGHAFVSLGTSGVLFAANGAYQPKPESAVHAFCHALPDTWHQMGVILSAASALDWYARLVGKTAHELVRELGDRLNAPGSTTFLPYLSGERTPYNDAKIRGVFSGLEHESDQRALTQAVLEGVAFAIRDNLAALQSAGTEISSLTAVGGGSRSTYWLKAIATALNVPIALPEEGDFGAAFGAARLGLIAATGVDPLAVCTPPRTERTIEPEAALIPAYEEAYQRYRALYPALHALAGQ</sequence>
<evidence type="ECO:0000259" key="10">
    <source>
        <dbReference type="Pfam" id="PF00370"/>
    </source>
</evidence>
<dbReference type="InterPro" id="IPR000577">
    <property type="entry name" value="Carb_kinase_FGGY"/>
</dbReference>
<dbReference type="GO" id="GO:0004856">
    <property type="term" value="F:D-xylulokinase activity"/>
    <property type="evidence" value="ECO:0007669"/>
    <property type="project" value="UniProtKB-UniRule"/>
</dbReference>
<feature type="active site" description="Proton acceptor" evidence="8">
    <location>
        <position position="235"/>
    </location>
</feature>
<feature type="domain" description="Carbohydrate kinase FGGY C-terminal" evidence="11">
    <location>
        <begin position="252"/>
        <end position="437"/>
    </location>
</feature>
<dbReference type="GO" id="GO:0005998">
    <property type="term" value="P:xylulose catabolic process"/>
    <property type="evidence" value="ECO:0007669"/>
    <property type="project" value="UniProtKB-UniRule"/>
</dbReference>
<dbReference type="AlphaFoldDB" id="A0A292GKD8"/>
<dbReference type="SUPFAM" id="SSF53067">
    <property type="entry name" value="Actin-like ATPase domain"/>
    <property type="match status" value="2"/>
</dbReference>
<dbReference type="InterPro" id="IPR018484">
    <property type="entry name" value="FGGY_N"/>
</dbReference>
<dbReference type="PIRSF" id="PIRSF000538">
    <property type="entry name" value="GlpK"/>
    <property type="match status" value="1"/>
</dbReference>
<proteinExistence type="inferred from homology"/>
<accession>A0A292GKD8</accession>
<dbReference type="InterPro" id="IPR018485">
    <property type="entry name" value="FGGY_C"/>
</dbReference>
<keyword evidence="5 8" id="KW-0418">Kinase</keyword>
<dbReference type="PANTHER" id="PTHR43095:SF6">
    <property type="entry name" value="XYLULOSE KINASE"/>
    <property type="match status" value="1"/>
</dbReference>
<evidence type="ECO:0000256" key="6">
    <source>
        <dbReference type="ARBA" id="ARBA00022840"/>
    </source>
</evidence>
<comment type="function">
    <text evidence="8">Catalyzes the phosphorylation of D-xylulose to D-xylulose 5-phosphate.</text>
</comment>
<comment type="similarity">
    <text evidence="1 8 9">Belongs to the FGGY kinase family.</text>
</comment>
<dbReference type="InterPro" id="IPR018483">
    <property type="entry name" value="Carb_kinase_FGGY_CS"/>
</dbReference>
<gene>
    <name evidence="8 9 12" type="primary">xylB</name>
</gene>
<dbReference type="PANTHER" id="PTHR43095">
    <property type="entry name" value="SUGAR KINASE"/>
    <property type="match status" value="1"/>
</dbReference>
<feature type="site" description="Important for activity" evidence="8">
    <location>
        <position position="6"/>
    </location>
</feature>
<evidence type="ECO:0000256" key="8">
    <source>
        <dbReference type="HAMAP-Rule" id="MF_02220"/>
    </source>
</evidence>
<dbReference type="Gene3D" id="3.30.420.40">
    <property type="match status" value="2"/>
</dbReference>
<keyword evidence="6 8" id="KW-0067">ATP-binding</keyword>
<dbReference type="Pfam" id="PF00370">
    <property type="entry name" value="FGGY_N"/>
    <property type="match status" value="1"/>
</dbReference>
<organism evidence="12">
    <name type="scientific">Ochrobactrum sp. PW1</name>
    <dbReference type="NCBI Taxonomy" id="1882222"/>
    <lineage>
        <taxon>Bacteria</taxon>
        <taxon>Pseudomonadati</taxon>
        <taxon>Pseudomonadota</taxon>
        <taxon>Alphaproteobacteria</taxon>
        <taxon>Hyphomicrobiales</taxon>
        <taxon>Brucellaceae</taxon>
        <taxon>Brucella/Ochrobactrum group</taxon>
        <taxon>Ochrobactrum</taxon>
    </lineage>
</organism>
<keyword evidence="2 8" id="KW-0859">Xylose metabolism</keyword>
<dbReference type="CDD" id="cd07808">
    <property type="entry name" value="ASKHA_NBD_FGGY_EcXK-like"/>
    <property type="match status" value="1"/>
</dbReference>
<keyword evidence="7 8" id="KW-0119">Carbohydrate metabolism</keyword>
<evidence type="ECO:0000256" key="9">
    <source>
        <dbReference type="RuleBase" id="RU364073"/>
    </source>
</evidence>
<evidence type="ECO:0000256" key="3">
    <source>
        <dbReference type="ARBA" id="ARBA00022679"/>
    </source>
</evidence>
<dbReference type="InterPro" id="IPR043129">
    <property type="entry name" value="ATPase_NBD"/>
</dbReference>
<dbReference type="GO" id="GO:0042732">
    <property type="term" value="P:D-xylose metabolic process"/>
    <property type="evidence" value="ECO:0007669"/>
    <property type="project" value="UniProtKB-KW"/>
</dbReference>
<evidence type="ECO:0000256" key="7">
    <source>
        <dbReference type="ARBA" id="ARBA00023277"/>
    </source>
</evidence>
<dbReference type="GO" id="GO:0005524">
    <property type="term" value="F:ATP binding"/>
    <property type="evidence" value="ECO:0007669"/>
    <property type="project" value="UniProtKB-UniRule"/>
</dbReference>
<comment type="catalytic activity">
    <reaction evidence="8 9">
        <text>D-xylulose + ATP = D-xylulose 5-phosphate + ADP + H(+)</text>
        <dbReference type="Rhea" id="RHEA:10964"/>
        <dbReference type="ChEBI" id="CHEBI:15378"/>
        <dbReference type="ChEBI" id="CHEBI:17140"/>
        <dbReference type="ChEBI" id="CHEBI:30616"/>
        <dbReference type="ChEBI" id="CHEBI:57737"/>
        <dbReference type="ChEBI" id="CHEBI:456216"/>
        <dbReference type="EC" id="2.7.1.17"/>
    </reaction>
</comment>